<dbReference type="Gene3D" id="2.130.10.10">
    <property type="entry name" value="YVTN repeat-like/Quinoprotein amine dehydrogenase"/>
    <property type="match status" value="1"/>
</dbReference>
<dbReference type="AlphaFoldDB" id="A0A1X7QXV6"/>
<feature type="repeat" description="WD" evidence="3">
    <location>
        <begin position="257"/>
        <end position="291"/>
    </location>
</feature>
<evidence type="ECO:0000256" key="3">
    <source>
        <dbReference type="PROSITE-ProRule" id="PRU00221"/>
    </source>
</evidence>
<reference evidence="4 5" key="1">
    <citation type="submission" date="2017-04" db="EMBL/GenBank/DDBJ databases">
        <authorList>
            <person name="Afonso C.L."/>
            <person name="Miller P.J."/>
            <person name="Scott M.A."/>
            <person name="Spackman E."/>
            <person name="Goraichik I."/>
            <person name="Dimitrov K.M."/>
            <person name="Suarez D.L."/>
            <person name="Swayne D.E."/>
        </authorList>
    </citation>
    <scope>NUCLEOTIDE SEQUENCE [LARGE SCALE GENOMIC DNA]</scope>
</reference>
<dbReference type="STRING" id="1789683.A0A1X7QXV6"/>
<gene>
    <name evidence="4" type="ORF">KASA_0Q02255G</name>
</gene>
<keyword evidence="2" id="KW-0677">Repeat</keyword>
<dbReference type="PROSITE" id="PS50082">
    <property type="entry name" value="WD_REPEATS_2"/>
    <property type="match status" value="1"/>
</dbReference>
<organism evidence="4 5">
    <name type="scientific">Maudiozyma saulgeensis</name>
    <dbReference type="NCBI Taxonomy" id="1789683"/>
    <lineage>
        <taxon>Eukaryota</taxon>
        <taxon>Fungi</taxon>
        <taxon>Dikarya</taxon>
        <taxon>Ascomycota</taxon>
        <taxon>Saccharomycotina</taxon>
        <taxon>Saccharomycetes</taxon>
        <taxon>Saccharomycetales</taxon>
        <taxon>Saccharomycetaceae</taxon>
        <taxon>Maudiozyma</taxon>
    </lineage>
</organism>
<dbReference type="InterPro" id="IPR001680">
    <property type="entry name" value="WD40_rpt"/>
</dbReference>
<protein>
    <submittedName>
        <fullName evidence="4">Similar to Saccharomyces cerevisiae YOR026W BUB3 Kinetochore checkpoint WD40 repeat protein that localizes to kinetochores during prophase and metaphase</fullName>
    </submittedName>
</protein>
<dbReference type="Proteomes" id="UP000196158">
    <property type="component" value="Unassembled WGS sequence"/>
</dbReference>
<dbReference type="InterPro" id="IPR015943">
    <property type="entry name" value="WD40/YVTN_repeat-like_dom_sf"/>
</dbReference>
<proteinExistence type="predicted"/>
<dbReference type="OrthoDB" id="10262475at2759"/>
<evidence type="ECO:0000313" key="4">
    <source>
        <dbReference type="EMBL" id="SMN17856.1"/>
    </source>
</evidence>
<dbReference type="EMBL" id="FXLY01000002">
    <property type="protein sequence ID" value="SMN17856.1"/>
    <property type="molecule type" value="Genomic_DNA"/>
</dbReference>
<keyword evidence="5" id="KW-1185">Reference proteome</keyword>
<sequence length="341" mass="38282">MSKNIDENDGILIPNTPDDYISDLILCELPEAGSCLLVTAWDGTLSIYKTNSETSGRENIPSLFKRIKYEMPLLCCCVLNSEIYVGTVQGQLLRYDIIMDSFTPVLITGEDISTLALCKIFVYEDQRLKNSLICVSWDGSISVVDVHQGKIDIRIQLKEDCKILTADCNSKRLIIVETGHKLRLFEFPLQEYDEGTSIASALKYQIRDVKLLPMTDGYVISSIDGRVAVEYLTEPDKQFAFRCHRLNLKDTQFVFPVNTLAFCPGTSKILTGGSDGAVSYWNLDTRRKLKQFPKFNSTSVVKLVCDKGLFYVATSDDSFKSNATIDSNIELQPSSIYVVHL</sequence>
<dbReference type="PANTHER" id="PTHR10971">
    <property type="entry name" value="MRNA EXPORT FACTOR AND BUB3"/>
    <property type="match status" value="1"/>
</dbReference>
<dbReference type="InterPro" id="IPR036322">
    <property type="entry name" value="WD40_repeat_dom_sf"/>
</dbReference>
<evidence type="ECO:0000256" key="1">
    <source>
        <dbReference type="ARBA" id="ARBA00022574"/>
    </source>
</evidence>
<name>A0A1X7QXV6_9SACH</name>
<dbReference type="SUPFAM" id="SSF50978">
    <property type="entry name" value="WD40 repeat-like"/>
    <property type="match status" value="1"/>
</dbReference>
<accession>A0A1X7QXV6</accession>
<keyword evidence="1 3" id="KW-0853">WD repeat</keyword>
<evidence type="ECO:0000256" key="2">
    <source>
        <dbReference type="ARBA" id="ARBA00022737"/>
    </source>
</evidence>
<evidence type="ECO:0000313" key="5">
    <source>
        <dbReference type="Proteomes" id="UP000196158"/>
    </source>
</evidence>